<evidence type="ECO:0000256" key="3">
    <source>
        <dbReference type="PROSITE-ProRule" id="PRU00221"/>
    </source>
</evidence>
<feature type="repeat" description="WD" evidence="3">
    <location>
        <begin position="50"/>
        <end position="90"/>
    </location>
</feature>
<dbReference type="SMART" id="SM00320">
    <property type="entry name" value="WD40"/>
    <property type="match status" value="12"/>
</dbReference>
<feature type="repeat" description="WD" evidence="3">
    <location>
        <begin position="373"/>
        <end position="404"/>
    </location>
</feature>
<keyword evidence="1 3" id="KW-0853">WD repeat</keyword>
<comment type="caution">
    <text evidence="5">The sequence shown here is derived from an EMBL/GenBank/DDBJ whole genome shotgun (WGS) entry which is preliminary data.</text>
</comment>
<keyword evidence="2" id="KW-0677">Repeat</keyword>
<evidence type="ECO:0000256" key="1">
    <source>
        <dbReference type="ARBA" id="ARBA00022574"/>
    </source>
</evidence>
<dbReference type="AlphaFoldDB" id="A0A814J744"/>
<proteinExistence type="predicted"/>
<dbReference type="Gene3D" id="2.130.10.10">
    <property type="entry name" value="YVTN repeat-like/Quinoprotein amine dehydrogenase"/>
    <property type="match status" value="4"/>
</dbReference>
<dbReference type="InterPro" id="IPR015943">
    <property type="entry name" value="WD40/YVTN_repeat-like_dom_sf"/>
</dbReference>
<evidence type="ECO:0000256" key="2">
    <source>
        <dbReference type="ARBA" id="ARBA00022737"/>
    </source>
</evidence>
<gene>
    <name evidence="5" type="ORF">OXX778_LOCUS17990</name>
</gene>
<dbReference type="GO" id="GO:0005634">
    <property type="term" value="C:nucleus"/>
    <property type="evidence" value="ECO:0007669"/>
    <property type="project" value="TreeGrafter"/>
</dbReference>
<protein>
    <submittedName>
        <fullName evidence="5">Uncharacterized protein</fullName>
    </submittedName>
</protein>
<dbReference type="InterPro" id="IPR036322">
    <property type="entry name" value="WD40_repeat_dom_sf"/>
</dbReference>
<dbReference type="SUPFAM" id="SSF50978">
    <property type="entry name" value="WD40 repeat-like"/>
    <property type="match status" value="2"/>
</dbReference>
<dbReference type="EMBL" id="CAJNOC010004786">
    <property type="protein sequence ID" value="CAF1033513.1"/>
    <property type="molecule type" value="Genomic_DNA"/>
</dbReference>
<dbReference type="PANTHER" id="PTHR19849">
    <property type="entry name" value="PHOSPHOLIPASE A-2-ACTIVATING PROTEIN"/>
    <property type="match status" value="1"/>
</dbReference>
<organism evidence="5 6">
    <name type="scientific">Brachionus calyciflorus</name>
    <dbReference type="NCBI Taxonomy" id="104777"/>
    <lineage>
        <taxon>Eukaryota</taxon>
        <taxon>Metazoa</taxon>
        <taxon>Spiralia</taxon>
        <taxon>Gnathifera</taxon>
        <taxon>Rotifera</taxon>
        <taxon>Eurotatoria</taxon>
        <taxon>Monogononta</taxon>
        <taxon>Pseudotrocha</taxon>
        <taxon>Ploima</taxon>
        <taxon>Brachionidae</taxon>
        <taxon>Brachionus</taxon>
    </lineage>
</organism>
<dbReference type="GO" id="GO:0043130">
    <property type="term" value="F:ubiquitin binding"/>
    <property type="evidence" value="ECO:0007669"/>
    <property type="project" value="TreeGrafter"/>
</dbReference>
<dbReference type="PROSITE" id="PS50082">
    <property type="entry name" value="WD_REPEATS_2"/>
    <property type="match status" value="2"/>
</dbReference>
<dbReference type="GO" id="GO:0043161">
    <property type="term" value="P:proteasome-mediated ubiquitin-dependent protein catabolic process"/>
    <property type="evidence" value="ECO:0007669"/>
    <property type="project" value="TreeGrafter"/>
</dbReference>
<dbReference type="GO" id="GO:0005737">
    <property type="term" value="C:cytoplasm"/>
    <property type="evidence" value="ECO:0007669"/>
    <property type="project" value="TreeGrafter"/>
</dbReference>
<keyword evidence="4" id="KW-0472">Membrane</keyword>
<keyword evidence="4" id="KW-0812">Transmembrane</keyword>
<keyword evidence="4" id="KW-1133">Transmembrane helix</keyword>
<dbReference type="PROSITE" id="PS50294">
    <property type="entry name" value="WD_REPEATS_REGION"/>
    <property type="match status" value="1"/>
</dbReference>
<feature type="transmembrane region" description="Helical" evidence="4">
    <location>
        <begin position="7"/>
        <end position="28"/>
    </location>
</feature>
<dbReference type="PANTHER" id="PTHR19849:SF1">
    <property type="entry name" value="F-BOX_WD REPEAT-CONTAINING PROTEIN 7"/>
    <property type="match status" value="1"/>
</dbReference>
<dbReference type="OrthoDB" id="2161379at2759"/>
<dbReference type="Proteomes" id="UP000663879">
    <property type="component" value="Unassembled WGS sequence"/>
</dbReference>
<dbReference type="GO" id="GO:0010992">
    <property type="term" value="P:ubiquitin recycling"/>
    <property type="evidence" value="ECO:0007669"/>
    <property type="project" value="TreeGrafter"/>
</dbReference>
<evidence type="ECO:0000313" key="6">
    <source>
        <dbReference type="Proteomes" id="UP000663879"/>
    </source>
</evidence>
<dbReference type="PROSITE" id="PS00678">
    <property type="entry name" value="WD_REPEATS_1"/>
    <property type="match status" value="1"/>
</dbReference>
<dbReference type="InterPro" id="IPR001680">
    <property type="entry name" value="WD40_rpt"/>
</dbReference>
<keyword evidence="6" id="KW-1185">Reference proteome</keyword>
<dbReference type="Pfam" id="PF00400">
    <property type="entry name" value="WD40"/>
    <property type="match status" value="2"/>
</dbReference>
<name>A0A814J744_9BILA</name>
<sequence>MKNYLEIWLLGLSLSNCFTILLSQTIFLSGLSNGRIQIWDHDSYSLLYTLTGHNSAVQSIEYLPDKYLASGYDNGIIIIWNLMNQTKHTELIHNGSVRSLILINDTTFASAASNSIKLWSIESFNNTLTIENAHSTDIIGLRFYSNNLFSISSDGILKSWNNFVFKFQNNTNCNVSSFALILNCTWAFGCKNGNIKIFSVGSNIISLIQILNQTDSVMSLSDIENKFLISGDLSGSLNLWDYKTLSKTIYDSANKSVFYALEYLKNGIILSGSDRGYITAWNMNNGTVIRELCVNSTVHVLKSLNIMEQILKPELNTSIEITNEFNKTGLEIYNRSEIWNITTEPLLKIFAVGLENGNTEVWEYDFEFTLFTLNDNSSAIQSIQFLPNNFLCSGDENGKITIWNFFNQIKHTELIHNGSVRSLILINDTTFASAASNSIKLWSIESFNNTLTIENAHSTDIISLRYFSNNLFSISSDGILKSWNNFVFKFQINTSCTVLSFDVDSNGILACGCRNGYIKIYSTDSFKLNFIKSLFNKNNVISLRFLETGFLVSGGINGTLNVWNYNESLNLLSYYGNNNTKISALEYINDGIFLSGNINGFIDAWDVNKNYSIKKLNANSQVNFIKFFDRKFFNSKLFRCCKSPV</sequence>
<reference evidence="5" key="1">
    <citation type="submission" date="2021-02" db="EMBL/GenBank/DDBJ databases">
        <authorList>
            <person name="Nowell W R."/>
        </authorList>
    </citation>
    <scope>NUCLEOTIDE SEQUENCE</scope>
    <source>
        <strain evidence="5">Ploen Becks lab</strain>
    </source>
</reference>
<accession>A0A814J744</accession>
<evidence type="ECO:0000313" key="5">
    <source>
        <dbReference type="EMBL" id="CAF1033513.1"/>
    </source>
</evidence>
<dbReference type="InterPro" id="IPR019775">
    <property type="entry name" value="WD40_repeat_CS"/>
</dbReference>
<evidence type="ECO:0000256" key="4">
    <source>
        <dbReference type="SAM" id="Phobius"/>
    </source>
</evidence>